<gene>
    <name evidence="2" type="ORF">SLITO_v1c00250</name>
</gene>
<sequence>MRKLISVLSALMLTSTAAINTISCEAPTDAMKILVGGKEKFEFDWRDEKKEISAIDLFANDKNKLLSNLTIQILEAFTYTDSKYQNIEKRIKEQKFLGKEGLGLSLDYILNDSYTDKKAKVSFEDDSVKDNFIEDFTKSTKNTRFKTIDYNIKDISLDKTKLSGKFGNNSENKDKEVTTFNGENSFGVPVVKEFNDKGDLEKTSELKKDNSPFGQTRKSNLLDYYNMKWEEFYPDLFANDKFGSFKDYKDKSVFAMESADAENFYDILAKNATIESKKLLAGVNKNTFALLHKQLNGKGDKLEIGFLMPSDFLMTESIEGSSLSDYKDTPYDISKGSKIFKENEKEEIQAQDTKNNENKTFVYAKSDLAPSIKLNFSVPINDEKEKSYDVNITGLNNVIVGMSLASFKISEVKDESSDKKRTDVVYYWYEPTIYQFSKDKFFKIGTENMFSALDVEKVNIKISNSKE</sequence>
<dbReference type="RefSeq" id="WP_075057794.1">
    <property type="nucleotide sequence ID" value="NZ_CP012357.1"/>
</dbReference>
<feature type="chain" id="PRO_5005470784" description="Lipoprotein" evidence="1">
    <location>
        <begin position="21"/>
        <end position="467"/>
    </location>
</feature>
<dbReference type="KEGG" id="sll:SLITO_v1c00250"/>
<organism evidence="2 3">
    <name type="scientific">Spiroplasma litorale</name>
    <dbReference type="NCBI Taxonomy" id="216942"/>
    <lineage>
        <taxon>Bacteria</taxon>
        <taxon>Bacillati</taxon>
        <taxon>Mycoplasmatota</taxon>
        <taxon>Mollicutes</taxon>
        <taxon>Entomoplasmatales</taxon>
        <taxon>Spiroplasmataceae</taxon>
        <taxon>Spiroplasma</taxon>
    </lineage>
</organism>
<dbReference type="PATRIC" id="fig|216942.3.peg.25"/>
<evidence type="ECO:0008006" key="4">
    <source>
        <dbReference type="Google" id="ProtNLM"/>
    </source>
</evidence>
<name>A0A0K1W0I5_9MOLU</name>
<proteinExistence type="predicted"/>
<evidence type="ECO:0000313" key="3">
    <source>
        <dbReference type="Proteomes" id="UP000067476"/>
    </source>
</evidence>
<protein>
    <recommendedName>
        <fullName evidence="4">Lipoprotein</fullName>
    </recommendedName>
</protein>
<reference evidence="2 3" key="1">
    <citation type="journal article" date="2015" name="Genome Announc.">
        <title>Complete Genome Sequence of Spiroplasma litorale TN-1T (DSM 21781), a Bacterium Isolated from a Green-Eyed Horsefly (Tabanus nigrovittatus).</title>
        <authorList>
            <person name="Lo W.S."/>
            <person name="Lai Y.C."/>
            <person name="Lien Y.W."/>
            <person name="Wang T.H."/>
            <person name="Kuo C.H."/>
        </authorList>
    </citation>
    <scope>NUCLEOTIDE SEQUENCE [LARGE SCALE GENOMIC DNA]</scope>
    <source>
        <strain evidence="2 3">TN-1</strain>
    </source>
</reference>
<evidence type="ECO:0000256" key="1">
    <source>
        <dbReference type="SAM" id="SignalP"/>
    </source>
</evidence>
<keyword evidence="1" id="KW-0732">Signal</keyword>
<keyword evidence="3" id="KW-1185">Reference proteome</keyword>
<evidence type="ECO:0000313" key="2">
    <source>
        <dbReference type="EMBL" id="AKX33693.1"/>
    </source>
</evidence>
<feature type="signal peptide" evidence="1">
    <location>
        <begin position="1"/>
        <end position="20"/>
    </location>
</feature>
<dbReference type="Proteomes" id="UP000067476">
    <property type="component" value="Chromosome"/>
</dbReference>
<accession>A0A0K1W0I5</accession>
<dbReference type="STRING" id="216942.SLITO_v1c00250"/>
<dbReference type="AlphaFoldDB" id="A0A0K1W0I5"/>
<dbReference type="EMBL" id="CP012357">
    <property type="protein sequence ID" value="AKX33693.1"/>
    <property type="molecule type" value="Genomic_DNA"/>
</dbReference>
<dbReference type="OrthoDB" id="388174at2"/>